<evidence type="ECO:0000256" key="1">
    <source>
        <dbReference type="ARBA" id="ARBA00007447"/>
    </source>
</evidence>
<dbReference type="AlphaFoldDB" id="A0A9Q0W1K7"/>
<comment type="caution">
    <text evidence="5">The sequence shown here is derived from an EMBL/GenBank/DDBJ whole genome shotgun (WGS) entry which is preliminary data.</text>
</comment>
<reference evidence="5" key="1">
    <citation type="submission" date="2022-11" db="EMBL/GenBank/DDBJ databases">
        <authorList>
            <person name="Hyden B.L."/>
            <person name="Feng K."/>
            <person name="Yates T."/>
            <person name="Jawdy S."/>
            <person name="Smart L.B."/>
            <person name="Muchero W."/>
        </authorList>
    </citation>
    <scope>NUCLEOTIDE SEQUENCE</scope>
    <source>
        <tissue evidence="5">Shoot tip</tissue>
    </source>
</reference>
<feature type="domain" description="Peptidase A1" evidence="4">
    <location>
        <begin position="97"/>
        <end position="435"/>
    </location>
</feature>
<dbReference type="Pfam" id="PF14543">
    <property type="entry name" value="TAXi_N"/>
    <property type="match status" value="1"/>
</dbReference>
<evidence type="ECO:0000256" key="2">
    <source>
        <dbReference type="PIRSR" id="PIRSR601461-1"/>
    </source>
</evidence>
<dbReference type="InterPro" id="IPR021109">
    <property type="entry name" value="Peptidase_aspartic_dom_sf"/>
</dbReference>
<dbReference type="PANTHER" id="PTHR13683">
    <property type="entry name" value="ASPARTYL PROTEASES"/>
    <property type="match status" value="1"/>
</dbReference>
<dbReference type="PRINTS" id="PR00792">
    <property type="entry name" value="PEPSIN"/>
</dbReference>
<comment type="similarity">
    <text evidence="1">Belongs to the peptidase A1 family.</text>
</comment>
<feature type="active site" evidence="2">
    <location>
        <position position="315"/>
    </location>
</feature>
<proteinExistence type="inferred from homology"/>
<organism evidence="5 6">
    <name type="scientific">Salix koriyanagi</name>
    <dbReference type="NCBI Taxonomy" id="2511006"/>
    <lineage>
        <taxon>Eukaryota</taxon>
        <taxon>Viridiplantae</taxon>
        <taxon>Streptophyta</taxon>
        <taxon>Embryophyta</taxon>
        <taxon>Tracheophyta</taxon>
        <taxon>Spermatophyta</taxon>
        <taxon>Magnoliopsida</taxon>
        <taxon>eudicotyledons</taxon>
        <taxon>Gunneridae</taxon>
        <taxon>Pentapetalae</taxon>
        <taxon>rosids</taxon>
        <taxon>fabids</taxon>
        <taxon>Malpighiales</taxon>
        <taxon>Salicaceae</taxon>
        <taxon>Saliceae</taxon>
        <taxon>Salix</taxon>
    </lineage>
</organism>
<dbReference type="Proteomes" id="UP001151752">
    <property type="component" value="Chromosome 18"/>
</dbReference>
<evidence type="ECO:0000313" key="6">
    <source>
        <dbReference type="Proteomes" id="UP001151752"/>
    </source>
</evidence>
<accession>A0A9Q0W1K7</accession>
<feature type="region of interest" description="Disordered" evidence="3">
    <location>
        <begin position="462"/>
        <end position="522"/>
    </location>
</feature>
<dbReference type="EMBL" id="JAPFFM010000006">
    <property type="protein sequence ID" value="KAJ6758707.1"/>
    <property type="molecule type" value="Genomic_DNA"/>
</dbReference>
<dbReference type="InterPro" id="IPR033121">
    <property type="entry name" value="PEPTIDASE_A1"/>
</dbReference>
<dbReference type="GO" id="GO:0006508">
    <property type="term" value="P:proteolysis"/>
    <property type="evidence" value="ECO:0007669"/>
    <property type="project" value="UniProtKB-KW"/>
</dbReference>
<dbReference type="GO" id="GO:0004190">
    <property type="term" value="F:aspartic-type endopeptidase activity"/>
    <property type="evidence" value="ECO:0007669"/>
    <property type="project" value="InterPro"/>
</dbReference>
<dbReference type="PROSITE" id="PS51767">
    <property type="entry name" value="PEPTIDASE_A1"/>
    <property type="match status" value="1"/>
</dbReference>
<protein>
    <submittedName>
        <fullName evidence="5">ASPARTYL PROTEASES</fullName>
    </submittedName>
</protein>
<dbReference type="InterPro" id="IPR032861">
    <property type="entry name" value="TAXi_N"/>
</dbReference>
<keyword evidence="6" id="KW-1185">Reference proteome</keyword>
<reference evidence="5" key="2">
    <citation type="journal article" date="2023" name="Int. J. Mol. Sci.">
        <title>De Novo Assembly and Annotation of 11 Diverse Shrub Willow (Salix) Genomes Reveals Novel Gene Organization in Sex-Linked Regions.</title>
        <authorList>
            <person name="Hyden B."/>
            <person name="Feng K."/>
            <person name="Yates T.B."/>
            <person name="Jawdy S."/>
            <person name="Cereghino C."/>
            <person name="Smart L.B."/>
            <person name="Muchero W."/>
        </authorList>
    </citation>
    <scope>NUCLEOTIDE SEQUENCE</scope>
    <source>
        <tissue evidence="5">Shoot tip</tissue>
    </source>
</reference>
<evidence type="ECO:0000313" key="5">
    <source>
        <dbReference type="EMBL" id="KAJ6758707.1"/>
    </source>
</evidence>
<dbReference type="Pfam" id="PF14541">
    <property type="entry name" value="TAXi_C"/>
    <property type="match status" value="1"/>
</dbReference>
<dbReference type="InterPro" id="IPR001461">
    <property type="entry name" value="Aspartic_peptidase_A1"/>
</dbReference>
<dbReference type="PANTHER" id="PTHR13683:SF750">
    <property type="entry name" value="ASPARTYL PROTEASE AED1"/>
    <property type="match status" value="1"/>
</dbReference>
<evidence type="ECO:0000259" key="4">
    <source>
        <dbReference type="PROSITE" id="PS51767"/>
    </source>
</evidence>
<sequence>MRSSHIICCCQISVLSNNDTKASLKVVHKHGPCSTLNQDKTIAAPTDTEILLQDQSRVKSIHSRLSNRKTSGGNDVKVIDATTIPAKDGSVIGSASYIVTVGLGTPQKKLSLLLDTGSDFTWTQCQPCARSCYKQKEQIFDPSQSTSYTNISCSSPVCSSLTSATGNDPGCDSSTCVYAIQYGDSSFTIGFFGAEKLTLTSTDAFSNIYFGCGQNNQGLFGGSAGILGLGRDKLSVVSQTANKYNKIFSYCLPSSSSSTGFLTFGCSDTKNAKFTPLSTSVGPFFYGLDFTGISVGGTKLAISASVFSTAGAIIDSGTVISRLPPAAYSALRASFRKLMSNSGIEVDIDVKGVFFASSISQVCLAFAGNSDAKDLLIFGSVQQRTLEVFYDGSAGKVGFAPGGIREELDRRSSGTLILDRNEYTLILQVPRVHYIITGTHILEAAESLSLVKTKLLQNKMSGNNKSYGISGPGTGKAPSSGGTGSGSSKGVGSMKAPGQDFRISRDGFEKNPAGYFSDLHKK</sequence>
<dbReference type="InterPro" id="IPR032799">
    <property type="entry name" value="TAXi_C"/>
</dbReference>
<name>A0A9Q0W1K7_9ROSI</name>
<evidence type="ECO:0000256" key="3">
    <source>
        <dbReference type="SAM" id="MobiDB-lite"/>
    </source>
</evidence>
<dbReference type="FunFam" id="2.40.70.10:FF:000021">
    <property type="entry name" value="Aspartyl protease AED1"/>
    <property type="match status" value="1"/>
</dbReference>
<dbReference type="SUPFAM" id="SSF50630">
    <property type="entry name" value="Acid proteases"/>
    <property type="match status" value="1"/>
</dbReference>
<gene>
    <name evidence="5" type="ORF">OIU74_025372</name>
</gene>
<keyword evidence="5" id="KW-0645">Protease</keyword>
<keyword evidence="5" id="KW-0378">Hydrolase</keyword>
<feature type="active site" evidence="2">
    <location>
        <position position="115"/>
    </location>
</feature>
<dbReference type="Gene3D" id="2.40.70.10">
    <property type="entry name" value="Acid Proteases"/>
    <property type="match status" value="3"/>
</dbReference>